<evidence type="ECO:0000313" key="15">
    <source>
        <dbReference type="Proteomes" id="UP000468581"/>
    </source>
</evidence>
<dbReference type="GO" id="GO:0006508">
    <property type="term" value="P:proteolysis"/>
    <property type="evidence" value="ECO:0007669"/>
    <property type="project" value="UniProtKB-KW"/>
</dbReference>
<dbReference type="CDD" id="cd09603">
    <property type="entry name" value="M1_APN_like"/>
    <property type="match status" value="1"/>
</dbReference>
<protein>
    <recommendedName>
        <fullName evidence="5">Aminopeptidase N</fullName>
        <ecNumber evidence="4">3.4.11.2</ecNumber>
    </recommendedName>
</protein>
<reference evidence="14 15" key="1">
    <citation type="submission" date="2020-01" db="EMBL/GenBank/DDBJ databases">
        <title>Leptobacterium flavescens.</title>
        <authorList>
            <person name="Wang G."/>
        </authorList>
    </citation>
    <scope>NUCLEOTIDE SEQUENCE [LARGE SCALE GENOMIC DNA]</scope>
    <source>
        <strain evidence="14 15">KCTC 22160</strain>
    </source>
</reference>
<keyword evidence="8" id="KW-0479">Metal-binding</keyword>
<comment type="cofactor">
    <cofactor evidence="2">
        <name>Zn(2+)</name>
        <dbReference type="ChEBI" id="CHEBI:29105"/>
    </cofactor>
</comment>
<dbReference type="InterPro" id="IPR027268">
    <property type="entry name" value="Peptidase_M4/M1_CTD_sf"/>
</dbReference>
<evidence type="ECO:0000313" key="14">
    <source>
        <dbReference type="EMBL" id="NER13360.1"/>
    </source>
</evidence>
<name>A0A6P0ULS6_9FLAO</name>
<dbReference type="SUPFAM" id="SSF55486">
    <property type="entry name" value="Metalloproteases ('zincins'), catalytic domain"/>
    <property type="match status" value="1"/>
</dbReference>
<dbReference type="GO" id="GO:0070006">
    <property type="term" value="F:metalloaminopeptidase activity"/>
    <property type="evidence" value="ECO:0007669"/>
    <property type="project" value="TreeGrafter"/>
</dbReference>
<dbReference type="InterPro" id="IPR042097">
    <property type="entry name" value="Aminopeptidase_N-like_N_sf"/>
</dbReference>
<keyword evidence="6" id="KW-0031">Aminopeptidase</keyword>
<dbReference type="EMBL" id="JAABOO010000002">
    <property type="protein sequence ID" value="NER13360.1"/>
    <property type="molecule type" value="Genomic_DNA"/>
</dbReference>
<dbReference type="GO" id="GO:0042277">
    <property type="term" value="F:peptide binding"/>
    <property type="evidence" value="ECO:0007669"/>
    <property type="project" value="TreeGrafter"/>
</dbReference>
<dbReference type="InterPro" id="IPR014782">
    <property type="entry name" value="Peptidase_M1_dom"/>
</dbReference>
<comment type="similarity">
    <text evidence="3">Belongs to the peptidase M1 family.</text>
</comment>
<feature type="domain" description="Peptidase M1 membrane alanine aminopeptidase" evidence="12">
    <location>
        <begin position="233"/>
        <end position="433"/>
    </location>
</feature>
<keyword evidence="15" id="KW-1185">Reference proteome</keyword>
<gene>
    <name evidence="14" type="ORF">GWK08_07920</name>
</gene>
<dbReference type="InterPro" id="IPR045357">
    <property type="entry name" value="Aminopeptidase_N-like_N"/>
</dbReference>
<evidence type="ECO:0000256" key="9">
    <source>
        <dbReference type="ARBA" id="ARBA00022801"/>
    </source>
</evidence>
<comment type="catalytic activity">
    <reaction evidence="1">
        <text>Release of an N-terminal amino acid, Xaa-|-Yaa- from a peptide, amide or arylamide. Xaa is preferably Ala, but may be most amino acids including Pro (slow action). When a terminal hydrophobic residue is followed by a prolyl residue, the two may be released as an intact Xaa-Pro dipeptide.</text>
        <dbReference type="EC" id="3.4.11.2"/>
    </reaction>
</comment>
<keyword evidence="9" id="KW-0378">Hydrolase</keyword>
<evidence type="ECO:0000256" key="8">
    <source>
        <dbReference type="ARBA" id="ARBA00022723"/>
    </source>
</evidence>
<dbReference type="Pfam" id="PF01433">
    <property type="entry name" value="Peptidase_M1"/>
    <property type="match status" value="1"/>
</dbReference>
<dbReference type="GO" id="GO:0043171">
    <property type="term" value="P:peptide catabolic process"/>
    <property type="evidence" value="ECO:0007669"/>
    <property type="project" value="TreeGrafter"/>
</dbReference>
<proteinExistence type="inferred from homology"/>
<dbReference type="InterPro" id="IPR050344">
    <property type="entry name" value="Peptidase_M1_aminopeptidases"/>
</dbReference>
<organism evidence="14 15">
    <name type="scientific">Leptobacterium flavescens</name>
    <dbReference type="NCBI Taxonomy" id="472055"/>
    <lineage>
        <taxon>Bacteria</taxon>
        <taxon>Pseudomonadati</taxon>
        <taxon>Bacteroidota</taxon>
        <taxon>Flavobacteriia</taxon>
        <taxon>Flavobacteriales</taxon>
        <taxon>Flavobacteriaceae</taxon>
        <taxon>Leptobacterium</taxon>
    </lineage>
</organism>
<dbReference type="GO" id="GO:0016285">
    <property type="term" value="F:alanyl aminopeptidase activity"/>
    <property type="evidence" value="ECO:0007669"/>
    <property type="project" value="UniProtKB-EC"/>
</dbReference>
<dbReference type="PRINTS" id="PR00756">
    <property type="entry name" value="ALADIPTASE"/>
</dbReference>
<dbReference type="GO" id="GO:0005615">
    <property type="term" value="C:extracellular space"/>
    <property type="evidence" value="ECO:0007669"/>
    <property type="project" value="TreeGrafter"/>
</dbReference>
<evidence type="ECO:0000256" key="6">
    <source>
        <dbReference type="ARBA" id="ARBA00022438"/>
    </source>
</evidence>
<evidence type="ECO:0000259" key="12">
    <source>
        <dbReference type="Pfam" id="PF01433"/>
    </source>
</evidence>
<evidence type="ECO:0000259" key="13">
    <source>
        <dbReference type="Pfam" id="PF17900"/>
    </source>
</evidence>
<dbReference type="PANTHER" id="PTHR11533">
    <property type="entry name" value="PROTEASE M1 ZINC METALLOPROTEASE"/>
    <property type="match status" value="1"/>
</dbReference>
<dbReference type="RefSeq" id="WP_163606402.1">
    <property type="nucleotide sequence ID" value="NZ_JAABOO010000002.1"/>
</dbReference>
<dbReference type="InterPro" id="IPR001930">
    <property type="entry name" value="Peptidase_M1"/>
</dbReference>
<sequence length="689" mass="80354">MKQFLYLIGLLIPALFYAQQTEKVDFKTAKTTLRIDPLQKEVKGDIDYKFLVLKNTDSIYIDARSMSFSKIILNKKEVRFYNDGQKLWLLDNFTAGKEYEISLSYTAKPQKAMYFIGWEFPDARKQVWTQGQGKNNSHWLPSFDDMNEKVEFDLTVIFDENYEVIANGKLISEKGVKNTKVWEYDMKQPMSSYLLAIAIGKYKKKSLLSAGGTPLEMYYYPEDENKAEPTYRHSKQMFDFLENKIGVDYPWQNYKQIPVKDFLYAGMENTTTTIFSDAYVIDSTAFEDKNYTNVNAHELAHQWFGDLVTEESGMHHWLQEGFATYYALLAEREIYGEDYFYWKLYQSSEELGELSRQGKGESLLDPKASSLTFYEKGAWALYMLHNRIGEKAFGKAVKNYLEKYRYKNVNTANFISEAEATSGQDLKDFYRIWLEQKEFPAAEAREALNQSSFVKSYLNLDCSEQGTDCGKLLEGPGYFPLKQLIVFNLKKKKSPNYLELYKKAFETGELKVRQAIAVSMDTIPAELKTEFESLLEDKSYITVENALLKLWLNFPNEKSRYLGLTKDKAGSNDKRLRILWLTLALITPEFESRSTPDFYKELSGYTSPSYAYEIRQNAFEFLYQIQALSNENLKDLINACRHPVWQFSRASRQLLDVLLKESVYRERIEQIFSELSTEDQTYIKDKLNK</sequence>
<keyword evidence="7" id="KW-0645">Protease</keyword>
<keyword evidence="11" id="KW-0482">Metalloprotease</keyword>
<dbReference type="AlphaFoldDB" id="A0A6P0ULS6"/>
<evidence type="ECO:0000256" key="5">
    <source>
        <dbReference type="ARBA" id="ARBA00015611"/>
    </source>
</evidence>
<keyword evidence="10" id="KW-0862">Zinc</keyword>
<accession>A0A6P0ULS6</accession>
<evidence type="ECO:0000256" key="3">
    <source>
        <dbReference type="ARBA" id="ARBA00010136"/>
    </source>
</evidence>
<dbReference type="GO" id="GO:0005737">
    <property type="term" value="C:cytoplasm"/>
    <property type="evidence" value="ECO:0007669"/>
    <property type="project" value="TreeGrafter"/>
</dbReference>
<dbReference type="Gene3D" id="1.10.390.10">
    <property type="entry name" value="Neutral Protease Domain 2"/>
    <property type="match status" value="1"/>
</dbReference>
<evidence type="ECO:0000256" key="1">
    <source>
        <dbReference type="ARBA" id="ARBA00000098"/>
    </source>
</evidence>
<dbReference type="Gene3D" id="2.60.40.1730">
    <property type="entry name" value="tricorn interacting facor f3 domain"/>
    <property type="match status" value="1"/>
</dbReference>
<dbReference type="Pfam" id="PF17900">
    <property type="entry name" value="Peptidase_M1_N"/>
    <property type="match status" value="1"/>
</dbReference>
<dbReference type="GO" id="GO:0016020">
    <property type="term" value="C:membrane"/>
    <property type="evidence" value="ECO:0007669"/>
    <property type="project" value="TreeGrafter"/>
</dbReference>
<dbReference type="Proteomes" id="UP000468581">
    <property type="component" value="Unassembled WGS sequence"/>
</dbReference>
<dbReference type="SUPFAM" id="SSF63737">
    <property type="entry name" value="Leukotriene A4 hydrolase N-terminal domain"/>
    <property type="match status" value="1"/>
</dbReference>
<evidence type="ECO:0000256" key="11">
    <source>
        <dbReference type="ARBA" id="ARBA00023049"/>
    </source>
</evidence>
<evidence type="ECO:0000256" key="7">
    <source>
        <dbReference type="ARBA" id="ARBA00022670"/>
    </source>
</evidence>
<evidence type="ECO:0000256" key="2">
    <source>
        <dbReference type="ARBA" id="ARBA00001947"/>
    </source>
</evidence>
<dbReference type="PANTHER" id="PTHR11533:SF174">
    <property type="entry name" value="PUROMYCIN-SENSITIVE AMINOPEPTIDASE-RELATED"/>
    <property type="match status" value="1"/>
</dbReference>
<dbReference type="EC" id="3.4.11.2" evidence="4"/>
<feature type="domain" description="Aminopeptidase N-like N-terminal" evidence="13">
    <location>
        <begin position="32"/>
        <end position="194"/>
    </location>
</feature>
<dbReference type="GO" id="GO:0008270">
    <property type="term" value="F:zinc ion binding"/>
    <property type="evidence" value="ECO:0007669"/>
    <property type="project" value="InterPro"/>
</dbReference>
<evidence type="ECO:0000256" key="10">
    <source>
        <dbReference type="ARBA" id="ARBA00022833"/>
    </source>
</evidence>
<evidence type="ECO:0000256" key="4">
    <source>
        <dbReference type="ARBA" id="ARBA00012564"/>
    </source>
</evidence>
<comment type="caution">
    <text evidence="14">The sequence shown here is derived from an EMBL/GenBank/DDBJ whole genome shotgun (WGS) entry which is preliminary data.</text>
</comment>